<evidence type="ECO:0000313" key="3">
    <source>
        <dbReference type="EMBL" id="SEL01446.1"/>
    </source>
</evidence>
<dbReference type="GO" id="GO:0017001">
    <property type="term" value="P:antibiotic catabolic process"/>
    <property type="evidence" value="ECO:0007669"/>
    <property type="project" value="UniProtKB-ARBA"/>
</dbReference>
<evidence type="ECO:0000256" key="1">
    <source>
        <dbReference type="ARBA" id="ARBA00005250"/>
    </source>
</evidence>
<organism evidence="3 4">
    <name type="scientific">Ectothiorhodospira marina</name>
    <dbReference type="NCBI Taxonomy" id="1396821"/>
    <lineage>
        <taxon>Bacteria</taxon>
        <taxon>Pseudomonadati</taxon>
        <taxon>Pseudomonadota</taxon>
        <taxon>Gammaproteobacteria</taxon>
        <taxon>Chromatiales</taxon>
        <taxon>Ectothiorhodospiraceae</taxon>
        <taxon>Ectothiorhodospira</taxon>
    </lineage>
</organism>
<dbReference type="SMART" id="SM00849">
    <property type="entry name" value="Lactamase_B"/>
    <property type="match status" value="1"/>
</dbReference>
<dbReference type="InterPro" id="IPR001279">
    <property type="entry name" value="Metallo-B-lactamas"/>
</dbReference>
<comment type="similarity">
    <text evidence="1">Belongs to the metallo-beta-lactamase superfamily. Class-B beta-lactamase family.</text>
</comment>
<sequence length="341" mass="38169">MISGTRAVLVVLFGVMLSSLSMVLADEDRPIERILEPRAITDRIHYFYGSLENRTQTNLGMNNNVGFVITDEGVVLIDSGPSRHVARRIEQAVAEVTGQPITHVINLGSQDHRWLGNDYFFSQGARLLALERTAATQADFARQHLEQLTDTLGEAVMEGTRPRPAPEPIAADRHDFELGGVRFEMIHAGDAHFPGDILLHLPDHGVVFTGDVVYTERMLGIHPWSHPVEQLAAFETMVSWAPEVIVPGHGEATDLATAQRDTGDYLDTLVREVGKGLENWETLEEVVARLADLPAFRHLRHYDDWHRMNVNRTYLFMEANLTRLPIPNAGHPEVIARFAPE</sequence>
<dbReference type="EMBL" id="FOAA01000008">
    <property type="protein sequence ID" value="SEL01446.1"/>
    <property type="molecule type" value="Genomic_DNA"/>
</dbReference>
<dbReference type="InterPro" id="IPR050855">
    <property type="entry name" value="NDM-1-like"/>
</dbReference>
<protein>
    <submittedName>
        <fullName evidence="3">Glyoxylase, beta-lactamase superfamily II</fullName>
    </submittedName>
</protein>
<dbReference type="PANTHER" id="PTHR42951">
    <property type="entry name" value="METALLO-BETA-LACTAMASE DOMAIN-CONTAINING"/>
    <property type="match status" value="1"/>
</dbReference>
<dbReference type="STRING" id="1396821.SAMN05444515_10821"/>
<dbReference type="Proteomes" id="UP000199256">
    <property type="component" value="Unassembled WGS sequence"/>
</dbReference>
<reference evidence="4" key="1">
    <citation type="submission" date="2016-10" db="EMBL/GenBank/DDBJ databases">
        <authorList>
            <person name="Varghese N."/>
            <person name="Submissions S."/>
        </authorList>
    </citation>
    <scope>NUCLEOTIDE SEQUENCE [LARGE SCALE GENOMIC DNA]</scope>
    <source>
        <strain evidence="4">DSM 241</strain>
    </source>
</reference>
<dbReference type="Gene3D" id="3.60.15.10">
    <property type="entry name" value="Ribonuclease Z/Hydroxyacylglutathione hydrolase-like"/>
    <property type="match status" value="1"/>
</dbReference>
<gene>
    <name evidence="3" type="ORF">SAMN05444515_10821</name>
</gene>
<dbReference type="Pfam" id="PF00753">
    <property type="entry name" value="Lactamase_B"/>
    <property type="match status" value="1"/>
</dbReference>
<name>A0A1H7LR94_9GAMM</name>
<proteinExistence type="inferred from homology"/>
<feature type="domain" description="Metallo-beta-lactamase" evidence="2">
    <location>
        <begin position="62"/>
        <end position="249"/>
    </location>
</feature>
<accession>A0A1H7LR94</accession>
<keyword evidence="4" id="KW-1185">Reference proteome</keyword>
<dbReference type="InterPro" id="IPR036866">
    <property type="entry name" value="RibonucZ/Hydroxyglut_hydro"/>
</dbReference>
<evidence type="ECO:0000259" key="2">
    <source>
        <dbReference type="SMART" id="SM00849"/>
    </source>
</evidence>
<dbReference type="PANTHER" id="PTHR42951:SF4">
    <property type="entry name" value="ACYL-COENZYME A THIOESTERASE MBLAC2"/>
    <property type="match status" value="1"/>
</dbReference>
<dbReference type="AlphaFoldDB" id="A0A1H7LR94"/>
<dbReference type="CDD" id="cd16282">
    <property type="entry name" value="metallo-hydrolase-like_MBL-fold"/>
    <property type="match status" value="1"/>
</dbReference>
<evidence type="ECO:0000313" key="4">
    <source>
        <dbReference type="Proteomes" id="UP000199256"/>
    </source>
</evidence>
<dbReference type="OrthoDB" id="420651at2"/>
<dbReference type="SUPFAM" id="SSF56281">
    <property type="entry name" value="Metallo-hydrolase/oxidoreductase"/>
    <property type="match status" value="1"/>
</dbReference>